<organism evidence="2 3">
    <name type="scientific">Candidatus Accumulibacter contiguus</name>
    <dbReference type="NCBI Taxonomy" id="2954381"/>
    <lineage>
        <taxon>Bacteria</taxon>
        <taxon>Pseudomonadati</taxon>
        <taxon>Pseudomonadota</taxon>
        <taxon>Betaproteobacteria</taxon>
        <taxon>Candidatus Accumulibacter</taxon>
    </lineage>
</organism>
<accession>A0ABX1TAT9</accession>
<sequence>MKMSEWSSRFARAVTSFWPGSSDRKGDSDSSMSEAPVYYTIETCMATDIGCVRTSNQDSIAFVSPGDPEELRRRGVLAVVADGMGGHNGGEVASRVAVETICRRYFASHDDDPLRAIEQALLEANAAIFRYAEADRALSGMGTTATVLALIGRRMCFGHVGDSRLYRCSDGQLTQLTKDDTLVEQMVNEGLITAEQARYHPERNILLRSLGTHPDLRVTAEGGDPPQLGDTFVLCSDGLYDSVEAREIAEVVEACDPQDACRRLIELARERGGSDNISVGVIAVRPPEAEERPIPVTREMILDPAEGR</sequence>
<dbReference type="SMART" id="SM00331">
    <property type="entry name" value="PP2C_SIG"/>
    <property type="match status" value="1"/>
</dbReference>
<dbReference type="InterPro" id="IPR036457">
    <property type="entry name" value="PPM-type-like_dom_sf"/>
</dbReference>
<protein>
    <submittedName>
        <fullName evidence="2">Stp1/IreP family PP2C-type Ser/Thr phosphatase</fullName>
    </submittedName>
</protein>
<dbReference type="InterPro" id="IPR015655">
    <property type="entry name" value="PP2C"/>
</dbReference>
<evidence type="ECO:0000259" key="1">
    <source>
        <dbReference type="PROSITE" id="PS51746"/>
    </source>
</evidence>
<dbReference type="SMART" id="SM00332">
    <property type="entry name" value="PP2Cc"/>
    <property type="match status" value="1"/>
</dbReference>
<dbReference type="Gene3D" id="3.60.40.10">
    <property type="entry name" value="PPM-type phosphatase domain"/>
    <property type="match status" value="1"/>
</dbReference>
<keyword evidence="3" id="KW-1185">Reference proteome</keyword>
<dbReference type="Pfam" id="PF13672">
    <property type="entry name" value="PP2C_2"/>
    <property type="match status" value="1"/>
</dbReference>
<name>A0ABX1TAT9_9PROT</name>
<evidence type="ECO:0000313" key="2">
    <source>
        <dbReference type="EMBL" id="NMQ06775.1"/>
    </source>
</evidence>
<dbReference type="NCBIfam" id="NF033484">
    <property type="entry name" value="Stp1_PP2C_phos"/>
    <property type="match status" value="1"/>
</dbReference>
<evidence type="ECO:0000313" key="3">
    <source>
        <dbReference type="Proteomes" id="UP000886469"/>
    </source>
</evidence>
<dbReference type="SUPFAM" id="SSF81606">
    <property type="entry name" value="PP2C-like"/>
    <property type="match status" value="1"/>
</dbReference>
<dbReference type="PROSITE" id="PS51746">
    <property type="entry name" value="PPM_2"/>
    <property type="match status" value="1"/>
</dbReference>
<dbReference type="CDD" id="cd00143">
    <property type="entry name" value="PP2Cc"/>
    <property type="match status" value="1"/>
</dbReference>
<proteinExistence type="predicted"/>
<dbReference type="EMBL" id="SPMX01000054">
    <property type="protein sequence ID" value="NMQ06775.1"/>
    <property type="molecule type" value="Genomic_DNA"/>
</dbReference>
<dbReference type="Proteomes" id="UP000886469">
    <property type="component" value="Unassembled WGS sequence"/>
</dbReference>
<feature type="domain" description="PPM-type phosphatase" evidence="1">
    <location>
        <begin position="42"/>
        <end position="284"/>
    </location>
</feature>
<reference evidence="2" key="1">
    <citation type="submission" date="2019-03" db="EMBL/GenBank/DDBJ databases">
        <title>Metabolic reconstructions from genomes of highly enriched 'Candidatus Accumulibacter' and 'Candidatus Competibacter' bioreactor populations.</title>
        <authorList>
            <person name="Annavajhala M.K."/>
            <person name="Welles L."/>
            <person name="Abbas B."/>
            <person name="Sorokin D."/>
            <person name="Park H."/>
            <person name="Van Loosdrecht M."/>
            <person name="Chandran K."/>
        </authorList>
    </citation>
    <scope>NUCLEOTIDE SEQUENCE</scope>
    <source>
        <strain evidence="2">SBR_L</strain>
    </source>
</reference>
<comment type="caution">
    <text evidence="2">The sequence shown here is derived from an EMBL/GenBank/DDBJ whole genome shotgun (WGS) entry which is preliminary data.</text>
</comment>
<dbReference type="InterPro" id="IPR001932">
    <property type="entry name" value="PPM-type_phosphatase-like_dom"/>
</dbReference>
<dbReference type="PANTHER" id="PTHR47992">
    <property type="entry name" value="PROTEIN PHOSPHATASE"/>
    <property type="match status" value="1"/>
</dbReference>
<gene>
    <name evidence="2" type="ORF">E4Q08_16750</name>
</gene>